<sequence length="430" mass="48466">MLFPITVAALSIWLALAYFNSWDRKLAEDLLGYVTSSFAVRQDIHIRVGDLGLRFPDLVDAAQAQLNHRLKGAKIPYVYNLVDEIPKYVVRPRNIDFEPEEVILTPVVIETEVQDTETRAETKTETEIETTAIAKSPKSFNANSTLRKVPEYYIELVLADKVAIWLDIHELKVTLTYSLDSCHQNDVPFFLTQVIHDHLLKPDLSMFDNTLDFNLYIPKLKVNFIAAEELGETPESLKSNIRASMELLAAQISPYVETCVEFHVIDVTKKRAPSALLSNTTSTLNFFYLTSLAGITNKIQGVDLYHIHPEELEAFAEDPYGTAHSEHLKREALRGYESKAFVKDAALAVKAAVGLPDMGIDNVNLLVESMMKHFTISGLTALLRDLLEAETFDSDKLNKVAKLIDTIIAENKNDWSKHLKCVYELHKSSV</sequence>
<dbReference type="OrthoDB" id="4092725at2759"/>
<accession>A0A1L0BS43</accession>
<reference evidence="1 2" key="1">
    <citation type="submission" date="2016-10" db="EMBL/GenBank/DDBJ databases">
        <authorList>
            <person name="de Groot N.N."/>
        </authorList>
    </citation>
    <scope>NUCLEOTIDE SEQUENCE [LARGE SCALE GENOMIC DNA]</scope>
    <source>
        <strain evidence="1 2">CBS 141442</strain>
    </source>
</reference>
<organism evidence="1 2">
    <name type="scientific">Sungouiella intermedia</name>
    <dbReference type="NCBI Taxonomy" id="45354"/>
    <lineage>
        <taxon>Eukaryota</taxon>
        <taxon>Fungi</taxon>
        <taxon>Dikarya</taxon>
        <taxon>Ascomycota</taxon>
        <taxon>Saccharomycotina</taxon>
        <taxon>Pichiomycetes</taxon>
        <taxon>Metschnikowiaceae</taxon>
        <taxon>Sungouiella</taxon>
    </lineage>
</organism>
<evidence type="ECO:0000313" key="2">
    <source>
        <dbReference type="Proteomes" id="UP000182334"/>
    </source>
</evidence>
<name>A0A1L0BS43_9ASCO</name>
<dbReference type="EMBL" id="LT635759">
    <property type="protein sequence ID" value="SGZ54185.1"/>
    <property type="molecule type" value="Genomic_DNA"/>
</dbReference>
<gene>
    <name evidence="1" type="ORF">SAMEA4029010_CIC11G00000000874</name>
</gene>
<dbReference type="Proteomes" id="UP000182334">
    <property type="component" value="Chromosome IV"/>
</dbReference>
<dbReference type="AlphaFoldDB" id="A0A1L0BS43"/>
<keyword evidence="2" id="KW-1185">Reference proteome</keyword>
<proteinExistence type="predicted"/>
<evidence type="ECO:0000313" key="1">
    <source>
        <dbReference type="EMBL" id="SGZ54185.1"/>
    </source>
</evidence>
<protein>
    <submittedName>
        <fullName evidence="1">CIC11C00000000874</fullName>
    </submittedName>
</protein>